<name>A0A239H1L9_9BACT</name>
<feature type="transmembrane region" description="Helical" evidence="1">
    <location>
        <begin position="37"/>
        <end position="57"/>
    </location>
</feature>
<evidence type="ECO:0000256" key="1">
    <source>
        <dbReference type="SAM" id="Phobius"/>
    </source>
</evidence>
<gene>
    <name evidence="2" type="ORF">SAMN05421770_102185</name>
</gene>
<dbReference type="EMBL" id="FZOU01000002">
    <property type="protein sequence ID" value="SNS75287.1"/>
    <property type="molecule type" value="Genomic_DNA"/>
</dbReference>
<keyword evidence="1" id="KW-0472">Membrane</keyword>
<dbReference type="AlphaFoldDB" id="A0A239H1L9"/>
<reference evidence="2 3" key="1">
    <citation type="submission" date="2017-06" db="EMBL/GenBank/DDBJ databases">
        <authorList>
            <person name="Kim H.J."/>
            <person name="Triplett B.A."/>
        </authorList>
    </citation>
    <scope>NUCLEOTIDE SEQUENCE [LARGE SCALE GENOMIC DNA]</scope>
    <source>
        <strain evidence="2 3">DSM 18704</strain>
    </source>
</reference>
<keyword evidence="1" id="KW-0812">Transmembrane</keyword>
<dbReference type="Proteomes" id="UP000198356">
    <property type="component" value="Unassembled WGS sequence"/>
</dbReference>
<evidence type="ECO:0000313" key="2">
    <source>
        <dbReference type="EMBL" id="SNS75287.1"/>
    </source>
</evidence>
<organism evidence="2 3">
    <name type="scientific">Granulicella rosea</name>
    <dbReference type="NCBI Taxonomy" id="474952"/>
    <lineage>
        <taxon>Bacteria</taxon>
        <taxon>Pseudomonadati</taxon>
        <taxon>Acidobacteriota</taxon>
        <taxon>Terriglobia</taxon>
        <taxon>Terriglobales</taxon>
        <taxon>Acidobacteriaceae</taxon>
        <taxon>Granulicella</taxon>
    </lineage>
</organism>
<keyword evidence="1" id="KW-1133">Transmembrane helix</keyword>
<protein>
    <submittedName>
        <fullName evidence="2">Uncharacterized protein</fullName>
    </submittedName>
</protein>
<evidence type="ECO:0000313" key="3">
    <source>
        <dbReference type="Proteomes" id="UP000198356"/>
    </source>
</evidence>
<accession>A0A239H1L9</accession>
<proteinExistence type="predicted"/>
<keyword evidence="3" id="KW-1185">Reference proteome</keyword>
<sequence>MSGSRRNPLISIAFREHESVGAYSKRMQPAIWNTLEVAKLVVSASTAFILALLGIFIHRTTKRFENRQWLNQKLVEKRIQIYEDLAPLLNDLLCYYTFVGCWKDLDPPDVIRKKRDLDKKLYLAQPLIPKALFDACKKFIDACFTTFNGWGQDAKMKTPTQKRRTSHCKPWEDGWSKYFSDEHVDPSLLQDLYKAAMVEFALSFGRFDFSSSDSLSRLPRNIA</sequence>